<dbReference type="EMBL" id="LR586016">
    <property type="protein sequence ID" value="VIP01827.1"/>
    <property type="molecule type" value="Genomic_DNA"/>
</dbReference>
<protein>
    <submittedName>
        <fullName evidence="1">Uncharacterized protein</fullName>
    </submittedName>
</protein>
<organism evidence="1">
    <name type="scientific">Tuwongella immobilis</name>
    <dbReference type="NCBI Taxonomy" id="692036"/>
    <lineage>
        <taxon>Bacteria</taxon>
        <taxon>Pseudomonadati</taxon>
        <taxon>Planctomycetota</taxon>
        <taxon>Planctomycetia</taxon>
        <taxon>Gemmatales</taxon>
        <taxon>Gemmataceae</taxon>
        <taxon>Tuwongella</taxon>
    </lineage>
</organism>
<sequence length="212" mass="24163">MDPVTFEMVGGPLTRLRADRGCLWLASHVCEPPRFASYKLGDLCLEYGKLISLTANWGEQLAHEVMLGRAIEFTVRVNNLEHTFEIGSSGSWLPWIGVSRLRGYDSLDIVKRSQVQQWLLEFARAADVSCIVESTCLFLQESKWAVWDQGVLHVFTAPGKEEWTSLRRIYVHDGLGADVRGHEVNFVGHQARFGYREYEFPFGPELNSWGDR</sequence>
<dbReference type="EMBL" id="LR593887">
    <property type="protein sequence ID" value="VTR99570.1"/>
    <property type="molecule type" value="Genomic_DNA"/>
</dbReference>
<keyword evidence="2" id="KW-1185">Reference proteome</keyword>
<accession>A0A6C2YKC0</accession>
<reference evidence="1" key="1">
    <citation type="submission" date="2019-04" db="EMBL/GenBank/DDBJ databases">
        <authorList>
            <consortium name="Science for Life Laboratories"/>
        </authorList>
    </citation>
    <scope>NUCLEOTIDE SEQUENCE</scope>
    <source>
        <strain evidence="1">MBLW1</strain>
    </source>
</reference>
<dbReference type="InParanoid" id="A0A6C2YKC0"/>
<dbReference type="Proteomes" id="UP000464378">
    <property type="component" value="Chromosome"/>
</dbReference>
<dbReference type="KEGG" id="tim:GMBLW1_21330"/>
<evidence type="ECO:0000313" key="1">
    <source>
        <dbReference type="EMBL" id="VIP01827.1"/>
    </source>
</evidence>
<dbReference type="AlphaFoldDB" id="A0A6C2YKC0"/>
<name>A0A6C2YKC0_9BACT</name>
<proteinExistence type="predicted"/>
<evidence type="ECO:0000313" key="2">
    <source>
        <dbReference type="Proteomes" id="UP000464378"/>
    </source>
</evidence>
<gene>
    <name evidence="1" type="ORF">GMBLW1_21330</name>
</gene>